<dbReference type="InterPro" id="IPR011042">
    <property type="entry name" value="6-blade_b-propeller_TolB-like"/>
</dbReference>
<dbReference type="SUPFAM" id="SSF82171">
    <property type="entry name" value="DPP6 N-terminal domain-like"/>
    <property type="match status" value="2"/>
</dbReference>
<dbReference type="InterPro" id="IPR001434">
    <property type="entry name" value="OmcB-like_DUF11"/>
</dbReference>
<dbReference type="Gene3D" id="2.120.10.60">
    <property type="entry name" value="Tricorn protease N-terminal domain"/>
    <property type="match status" value="1"/>
</dbReference>
<dbReference type="PANTHER" id="PTHR36842:SF1">
    <property type="entry name" value="PROTEIN TOLB"/>
    <property type="match status" value="1"/>
</dbReference>
<feature type="region of interest" description="Disordered" evidence="2">
    <location>
        <begin position="103"/>
        <end position="130"/>
    </location>
</feature>
<dbReference type="Gene3D" id="2.120.10.30">
    <property type="entry name" value="TolB, C-terminal domain"/>
    <property type="match status" value="2"/>
</dbReference>
<feature type="domain" description="DUF11" evidence="3">
    <location>
        <begin position="874"/>
        <end position="996"/>
    </location>
</feature>
<dbReference type="Pfam" id="PF26549">
    <property type="entry name" value="Tricorn_N"/>
    <property type="match status" value="1"/>
</dbReference>
<dbReference type="PANTHER" id="PTHR36842">
    <property type="entry name" value="PROTEIN TOLB HOMOLOG"/>
    <property type="match status" value="1"/>
</dbReference>
<dbReference type="Proteomes" id="UP000622552">
    <property type="component" value="Unassembled WGS sequence"/>
</dbReference>
<gene>
    <name evidence="4" type="ORF">IW245_001988</name>
</gene>
<evidence type="ECO:0000259" key="3">
    <source>
        <dbReference type="Pfam" id="PF01345"/>
    </source>
</evidence>
<accession>A0A8J7GMI1</accession>
<sequence>MRGIRIIIGVLCLGLVIATSGEAGPAPSLIAHRPLDPRAPAPWQIGFTSADCLRLYDVGVPDGGPVRPSALPDADPGCESEPDWGGWPDNPGMVWISTAMARPGGADPRPAAERDGEIWYGPDTSTAPVRLTDDDLPQRHPVLSPDGQWVAYGQTTGAATDLWVLNVHGGPARRLTTDGVSGWPTWNPDGTRLAFSSTREDPAGRIYTVPVAGGPPTPLTGAPVVGTEPAWSPDGRTIAFTTVRAGVPELMLCPVAGGGPVRLLPAGWTGDSDQASWSPAGDRIAFTTRRGDDPTTVARGQGGDVYVVTVDQARTTRAIATRRGAAEIQPTWRLNGNSEPGVVYAVTSTTTRTDISRVDGHGLARTGLTASTDVSEVEPAFSPDGTKVAYTEWRTTDHTGSGDRIMVADADGGNPRELRPPNAYFRVGEPAWSPDSTRIAYVSVPAESRPAALSAAFDGGTNDGSRSPSIEIVRVADRVVLGNLFVPFPYTGSDRSPVWSPDGTTVAVSRTSTLSRQPTGSGGAVSPGSPTLRVRPGEVRLTPTVVGPVHPGEQVSVLLSKCFDDWLTIDPNRTVPPGEPGLAADRYVTYSPRITVAATAPTGYDRSSCTVAYMITSASGVVRYEDQYFDIRLYPAGTPIVVLGDRYGQIWVPATSSEGVTQRVTARATWVDGSVHDATCVLPADDHYPVGATPVRCSSEDHGRTDTATGTVVVYREVDVQSTRIWTIALVEGPGGGLVAGVQADLSTRMTGSCAQGNRDEAPDYAPSGTALAFTANGGASGDYGRLCVADLTGVPAVRKIGPDGMPVGPRDPVWTPDGKLIAFTRPGEGCDTSGCPDPDPDTIWEVSPTTGEVGPVVVAYGGATQATFRRLSDLRVTATSALSSIPVTTGTTVTATVTNAGSLDARDVTLDLALPAGLRAGQPVPSRGGCARPADPPPPPAAGTLRCDLGTLRVGETVTVLLPVTGVLVGRQDLRAGATGPVPELDPADNAAGLTITVERPRDLFLGVAVNPLPGYVGGDDIVVTYTVTNGAQIPVSDIHLRTTLPAALLPAASVTPTRCTVDGCDLGTLPPDGTATVTVTLPARVVLTGEASGVVTSSTQEQPPDRANNTATMPVLVRQPTLTVNPHVLSTGRVVTAQGGQLPPGARLTLTWSRGVPQPPLPVTVGADGTFTAQVPVLYFDALGTRTLRAEYAAGVRFGPLTSVSILVEPPQPAPPLSPWQR</sequence>
<dbReference type="Pfam" id="PF01345">
    <property type="entry name" value="DUF11"/>
    <property type="match status" value="2"/>
</dbReference>
<keyword evidence="5" id="KW-1185">Reference proteome</keyword>
<dbReference type="Pfam" id="PF07676">
    <property type="entry name" value="PD40"/>
    <property type="match status" value="5"/>
</dbReference>
<feature type="domain" description="DUF11" evidence="3">
    <location>
        <begin position="1019"/>
        <end position="1115"/>
    </location>
</feature>
<evidence type="ECO:0000256" key="2">
    <source>
        <dbReference type="SAM" id="MobiDB-lite"/>
    </source>
</evidence>
<dbReference type="EMBL" id="JADOUF010000001">
    <property type="protein sequence ID" value="MBG6135794.1"/>
    <property type="molecule type" value="Genomic_DNA"/>
</dbReference>
<reference evidence="4" key="1">
    <citation type="submission" date="2020-11" db="EMBL/GenBank/DDBJ databases">
        <title>Sequencing the genomes of 1000 actinobacteria strains.</title>
        <authorList>
            <person name="Klenk H.-P."/>
        </authorList>
    </citation>
    <scope>NUCLEOTIDE SEQUENCE</scope>
    <source>
        <strain evidence="4">DSM 45356</strain>
    </source>
</reference>
<comment type="similarity">
    <text evidence="1">Belongs to the TolB family.</text>
</comment>
<organism evidence="4 5">
    <name type="scientific">Longispora fulva</name>
    <dbReference type="NCBI Taxonomy" id="619741"/>
    <lineage>
        <taxon>Bacteria</taxon>
        <taxon>Bacillati</taxon>
        <taxon>Actinomycetota</taxon>
        <taxon>Actinomycetes</taxon>
        <taxon>Micromonosporales</taxon>
        <taxon>Micromonosporaceae</taxon>
        <taxon>Longispora</taxon>
    </lineage>
</organism>
<dbReference type="InterPro" id="IPR011659">
    <property type="entry name" value="WD40"/>
</dbReference>
<dbReference type="RefSeq" id="WP_197002855.1">
    <property type="nucleotide sequence ID" value="NZ_BONS01000002.1"/>
</dbReference>
<name>A0A8J7GMI1_9ACTN</name>
<evidence type="ECO:0000313" key="4">
    <source>
        <dbReference type="EMBL" id="MBG6135794.1"/>
    </source>
</evidence>
<dbReference type="Gene3D" id="2.60.40.10">
    <property type="entry name" value="Immunoglobulins"/>
    <property type="match status" value="1"/>
</dbReference>
<protein>
    <submittedName>
        <fullName evidence="4">Tol biopolymer transport system component</fullName>
    </submittedName>
</protein>
<dbReference type="InterPro" id="IPR013783">
    <property type="entry name" value="Ig-like_fold"/>
</dbReference>
<feature type="region of interest" description="Disordered" evidence="2">
    <location>
        <begin position="923"/>
        <end position="944"/>
    </location>
</feature>
<comment type="caution">
    <text evidence="4">The sequence shown here is derived from an EMBL/GenBank/DDBJ whole genome shotgun (WGS) entry which is preliminary data.</text>
</comment>
<feature type="region of interest" description="Disordered" evidence="2">
    <location>
        <begin position="511"/>
        <end position="531"/>
    </location>
</feature>
<dbReference type="GO" id="GO:0005975">
    <property type="term" value="P:carbohydrate metabolic process"/>
    <property type="evidence" value="ECO:0007669"/>
    <property type="project" value="UniProtKB-ARBA"/>
</dbReference>
<dbReference type="AlphaFoldDB" id="A0A8J7GMI1"/>
<evidence type="ECO:0000256" key="1">
    <source>
        <dbReference type="ARBA" id="ARBA00009820"/>
    </source>
</evidence>
<proteinExistence type="inferred from homology"/>
<evidence type="ECO:0000313" key="5">
    <source>
        <dbReference type="Proteomes" id="UP000622552"/>
    </source>
</evidence>